<name>A0A8H6U2G8_9AGAR</name>
<sequence>MNTIKLVLVGDSGVGKTVTRKRVCSADSYAVDIQVGTETWLFAIWDSPGHADYDHNRLPPSSENLKKKWFPEVFHHCPDALCIVVTTQMELRSDLRVVEKMPCSAKTHQGVKSVFDQAIAAAVADMRSRERKKTRRLLVL</sequence>
<evidence type="ECO:0000256" key="2">
    <source>
        <dbReference type="ARBA" id="ARBA00023134"/>
    </source>
</evidence>
<dbReference type="AlphaFoldDB" id="A0A8H6U2G8"/>
<dbReference type="SUPFAM" id="SSF52540">
    <property type="entry name" value="P-loop containing nucleoside triphosphate hydrolases"/>
    <property type="match status" value="1"/>
</dbReference>
<evidence type="ECO:0000313" key="3">
    <source>
        <dbReference type="EMBL" id="KAF7328748.1"/>
    </source>
</evidence>
<dbReference type="GO" id="GO:0007264">
    <property type="term" value="P:small GTPase-mediated signal transduction"/>
    <property type="evidence" value="ECO:0007669"/>
    <property type="project" value="InterPro"/>
</dbReference>
<dbReference type="OrthoDB" id="8830751at2759"/>
<dbReference type="InterPro" id="IPR003578">
    <property type="entry name" value="Small_GTPase_Rho"/>
</dbReference>
<dbReference type="GO" id="GO:0003924">
    <property type="term" value="F:GTPase activity"/>
    <property type="evidence" value="ECO:0007669"/>
    <property type="project" value="InterPro"/>
</dbReference>
<dbReference type="GO" id="GO:0005525">
    <property type="term" value="F:GTP binding"/>
    <property type="evidence" value="ECO:0007669"/>
    <property type="project" value="UniProtKB-KW"/>
</dbReference>
<keyword evidence="4" id="KW-1185">Reference proteome</keyword>
<dbReference type="Gene3D" id="3.40.50.300">
    <property type="entry name" value="P-loop containing nucleotide triphosphate hydrolases"/>
    <property type="match status" value="1"/>
</dbReference>
<reference evidence="3" key="1">
    <citation type="submission" date="2020-05" db="EMBL/GenBank/DDBJ databases">
        <title>Mycena genomes resolve the evolution of fungal bioluminescence.</title>
        <authorList>
            <person name="Tsai I.J."/>
        </authorList>
    </citation>
    <scope>NUCLEOTIDE SEQUENCE</scope>
    <source>
        <strain evidence="3">CCC161011</strain>
    </source>
</reference>
<dbReference type="Proteomes" id="UP000620124">
    <property type="component" value="Unassembled WGS sequence"/>
</dbReference>
<evidence type="ECO:0000256" key="1">
    <source>
        <dbReference type="ARBA" id="ARBA00022741"/>
    </source>
</evidence>
<keyword evidence="2" id="KW-0342">GTP-binding</keyword>
<protein>
    <submittedName>
        <fullName evidence="3">Cell division control protein 42</fullName>
    </submittedName>
</protein>
<keyword evidence="3" id="KW-0132">Cell division</keyword>
<keyword evidence="3" id="KW-0131">Cell cycle</keyword>
<organism evidence="3 4">
    <name type="scientific">Mycena venus</name>
    <dbReference type="NCBI Taxonomy" id="2733690"/>
    <lineage>
        <taxon>Eukaryota</taxon>
        <taxon>Fungi</taxon>
        <taxon>Dikarya</taxon>
        <taxon>Basidiomycota</taxon>
        <taxon>Agaricomycotina</taxon>
        <taxon>Agaricomycetes</taxon>
        <taxon>Agaricomycetidae</taxon>
        <taxon>Agaricales</taxon>
        <taxon>Marasmiineae</taxon>
        <taxon>Mycenaceae</taxon>
        <taxon>Mycena</taxon>
    </lineage>
</organism>
<dbReference type="EMBL" id="JACAZI010000034">
    <property type="protein sequence ID" value="KAF7328748.1"/>
    <property type="molecule type" value="Genomic_DNA"/>
</dbReference>
<accession>A0A8H6U2G8</accession>
<dbReference type="GO" id="GO:0051301">
    <property type="term" value="P:cell division"/>
    <property type="evidence" value="ECO:0007669"/>
    <property type="project" value="UniProtKB-KW"/>
</dbReference>
<dbReference type="SMART" id="SM00174">
    <property type="entry name" value="RHO"/>
    <property type="match status" value="1"/>
</dbReference>
<evidence type="ECO:0000313" key="4">
    <source>
        <dbReference type="Proteomes" id="UP000620124"/>
    </source>
</evidence>
<keyword evidence="1" id="KW-0547">Nucleotide-binding</keyword>
<comment type="caution">
    <text evidence="3">The sequence shown here is derived from an EMBL/GenBank/DDBJ whole genome shotgun (WGS) entry which is preliminary data.</text>
</comment>
<dbReference type="InterPro" id="IPR001806">
    <property type="entry name" value="Small_GTPase"/>
</dbReference>
<gene>
    <name evidence="3" type="ORF">MVEN_02503500</name>
</gene>
<dbReference type="PANTHER" id="PTHR24072">
    <property type="entry name" value="RHO FAMILY GTPASE"/>
    <property type="match status" value="1"/>
</dbReference>
<proteinExistence type="predicted"/>
<dbReference type="InterPro" id="IPR027417">
    <property type="entry name" value="P-loop_NTPase"/>
</dbReference>
<dbReference type="PRINTS" id="PR00449">
    <property type="entry name" value="RASTRNSFRMNG"/>
</dbReference>